<name>A0A645GXP7_9ZZZZ</name>
<dbReference type="AlphaFoldDB" id="A0A645GXP7"/>
<gene>
    <name evidence="2" type="ORF">SDC9_178283</name>
</gene>
<sequence length="99" mass="11376">MNAKESEKVLRDALFDKLFDSVGCGGQIVILIITVLVFALLISLFVTDCNESNKISEAKLRNLEWKQEQKRTQERADKLGIEPERLRILEKAVKPYLKE</sequence>
<keyword evidence="1" id="KW-1133">Transmembrane helix</keyword>
<accession>A0A645GXP7</accession>
<organism evidence="2">
    <name type="scientific">bioreactor metagenome</name>
    <dbReference type="NCBI Taxonomy" id="1076179"/>
    <lineage>
        <taxon>unclassified sequences</taxon>
        <taxon>metagenomes</taxon>
        <taxon>ecological metagenomes</taxon>
    </lineage>
</organism>
<keyword evidence="1" id="KW-0472">Membrane</keyword>
<dbReference type="EMBL" id="VSSQ01082072">
    <property type="protein sequence ID" value="MPN30812.1"/>
    <property type="molecule type" value="Genomic_DNA"/>
</dbReference>
<evidence type="ECO:0000256" key="1">
    <source>
        <dbReference type="SAM" id="Phobius"/>
    </source>
</evidence>
<reference evidence="2" key="1">
    <citation type="submission" date="2019-08" db="EMBL/GenBank/DDBJ databases">
        <authorList>
            <person name="Kucharzyk K."/>
            <person name="Murdoch R.W."/>
            <person name="Higgins S."/>
            <person name="Loffler F."/>
        </authorList>
    </citation>
    <scope>NUCLEOTIDE SEQUENCE</scope>
</reference>
<protein>
    <submittedName>
        <fullName evidence="2">Uncharacterized protein</fullName>
    </submittedName>
</protein>
<keyword evidence="1" id="KW-0812">Transmembrane</keyword>
<feature type="transmembrane region" description="Helical" evidence="1">
    <location>
        <begin position="21"/>
        <end position="46"/>
    </location>
</feature>
<evidence type="ECO:0000313" key="2">
    <source>
        <dbReference type="EMBL" id="MPN30812.1"/>
    </source>
</evidence>
<comment type="caution">
    <text evidence="2">The sequence shown here is derived from an EMBL/GenBank/DDBJ whole genome shotgun (WGS) entry which is preliminary data.</text>
</comment>
<proteinExistence type="predicted"/>